<dbReference type="Proteomes" id="UP001165135">
    <property type="component" value="Unassembled WGS sequence"/>
</dbReference>
<gene>
    <name evidence="2" type="ORF">Airi01_020260</name>
</gene>
<feature type="signal peptide" evidence="1">
    <location>
        <begin position="1"/>
        <end position="24"/>
    </location>
</feature>
<proteinExistence type="predicted"/>
<protein>
    <submittedName>
        <fullName evidence="2">Uncharacterized protein</fullName>
    </submittedName>
</protein>
<name>A0A9W6RDC1_9ACTN</name>
<dbReference type="EMBL" id="BSTJ01000002">
    <property type="protein sequence ID" value="GLY73759.1"/>
    <property type="molecule type" value="Genomic_DNA"/>
</dbReference>
<reference evidence="2" key="1">
    <citation type="submission" date="2023-03" db="EMBL/GenBank/DDBJ databases">
        <title>Actinoallomurus iriomotensis NBRC 103681.</title>
        <authorList>
            <person name="Ichikawa N."/>
            <person name="Sato H."/>
            <person name="Tonouchi N."/>
        </authorList>
    </citation>
    <scope>NUCLEOTIDE SEQUENCE</scope>
    <source>
        <strain evidence="2">NBRC 103681</strain>
    </source>
</reference>
<evidence type="ECO:0000313" key="2">
    <source>
        <dbReference type="EMBL" id="GLY73759.1"/>
    </source>
</evidence>
<sequence length="101" mass="10378">MKLRTLAVAATAGAATLLPTGAVAATGGFYWSPDGSGVQSASIANPVSGRCYVLRGNRPPFYAVNVTNSTAHYYRSAGCSGEVGSLTPNMTGNVTPYVKFD</sequence>
<comment type="caution">
    <text evidence="2">The sequence shown here is derived from an EMBL/GenBank/DDBJ whole genome shotgun (WGS) entry which is preliminary data.</text>
</comment>
<dbReference type="AlphaFoldDB" id="A0A9W6RDC1"/>
<feature type="chain" id="PRO_5040993017" evidence="1">
    <location>
        <begin position="25"/>
        <end position="101"/>
    </location>
</feature>
<evidence type="ECO:0000256" key="1">
    <source>
        <dbReference type="SAM" id="SignalP"/>
    </source>
</evidence>
<keyword evidence="1" id="KW-0732">Signal</keyword>
<evidence type="ECO:0000313" key="3">
    <source>
        <dbReference type="Proteomes" id="UP001165135"/>
    </source>
</evidence>
<accession>A0A9W6RDC1</accession>
<dbReference type="RefSeq" id="WP_285619279.1">
    <property type="nucleotide sequence ID" value="NZ_BSTJ01000002.1"/>
</dbReference>
<organism evidence="2 3">
    <name type="scientific">Actinoallomurus iriomotensis</name>
    <dbReference type="NCBI Taxonomy" id="478107"/>
    <lineage>
        <taxon>Bacteria</taxon>
        <taxon>Bacillati</taxon>
        <taxon>Actinomycetota</taxon>
        <taxon>Actinomycetes</taxon>
        <taxon>Streptosporangiales</taxon>
        <taxon>Thermomonosporaceae</taxon>
        <taxon>Actinoallomurus</taxon>
    </lineage>
</organism>